<protein>
    <submittedName>
        <fullName evidence="1">Uncharacterized protein</fullName>
    </submittedName>
</protein>
<proteinExistence type="predicted"/>
<sequence>MSITLQHLATNRPYGIEEFKDTVCKSPILSERTKLTKVIHYKENSGCQHEFLVAYIQNVAHGRHLRKCLRIERNRVAGPTFTSISSTFPADDMVTVFEEGYTSQSLKDHYTIASYVFVEHPALLEFCIILSHVIGNKRDYQLRDAQCYWFCLATVNLICKELDGKEERGADYDRAGHWFKVEVHTRAAVDKGQTEYRNQLLTPSVVGAGRVDKEESRKMVVQREGRSAKDEPKKETLREADIRAREDAKAKLTALNATPKGRHETKHEGGVGGLWATIERVRKAEESRAAKEVEEQTRWMEPTRMAELANGWNDYRGYAPAGRKLTNLWMDRGGSD</sequence>
<evidence type="ECO:0000313" key="2">
    <source>
        <dbReference type="Proteomes" id="UP000027195"/>
    </source>
</evidence>
<dbReference type="InParanoid" id="A0A067M8S4"/>
<name>A0A067M8S4_BOTB1</name>
<dbReference type="HOGENOM" id="CLU_826370_0_0_1"/>
<accession>A0A067M8S4</accession>
<evidence type="ECO:0000313" key="1">
    <source>
        <dbReference type="EMBL" id="KDQ12178.1"/>
    </source>
</evidence>
<dbReference type="EMBL" id="KL198052">
    <property type="protein sequence ID" value="KDQ12178.1"/>
    <property type="molecule type" value="Genomic_DNA"/>
</dbReference>
<gene>
    <name evidence="1" type="ORF">BOTBODRAFT_34784</name>
</gene>
<keyword evidence="2" id="KW-1185">Reference proteome</keyword>
<reference evidence="2" key="1">
    <citation type="journal article" date="2014" name="Proc. Natl. Acad. Sci. U.S.A.">
        <title>Extensive sampling of basidiomycete genomes demonstrates inadequacy of the white-rot/brown-rot paradigm for wood decay fungi.</title>
        <authorList>
            <person name="Riley R."/>
            <person name="Salamov A.A."/>
            <person name="Brown D.W."/>
            <person name="Nagy L.G."/>
            <person name="Floudas D."/>
            <person name="Held B.W."/>
            <person name="Levasseur A."/>
            <person name="Lombard V."/>
            <person name="Morin E."/>
            <person name="Otillar R."/>
            <person name="Lindquist E.A."/>
            <person name="Sun H."/>
            <person name="LaButti K.M."/>
            <person name="Schmutz J."/>
            <person name="Jabbour D."/>
            <person name="Luo H."/>
            <person name="Baker S.E."/>
            <person name="Pisabarro A.G."/>
            <person name="Walton J.D."/>
            <person name="Blanchette R.A."/>
            <person name="Henrissat B."/>
            <person name="Martin F."/>
            <person name="Cullen D."/>
            <person name="Hibbett D.S."/>
            <person name="Grigoriev I.V."/>
        </authorList>
    </citation>
    <scope>NUCLEOTIDE SEQUENCE [LARGE SCALE GENOMIC DNA]</scope>
    <source>
        <strain evidence="2">FD-172 SS1</strain>
    </source>
</reference>
<dbReference type="Proteomes" id="UP000027195">
    <property type="component" value="Unassembled WGS sequence"/>
</dbReference>
<organism evidence="1 2">
    <name type="scientific">Botryobasidium botryosum (strain FD-172 SS1)</name>
    <dbReference type="NCBI Taxonomy" id="930990"/>
    <lineage>
        <taxon>Eukaryota</taxon>
        <taxon>Fungi</taxon>
        <taxon>Dikarya</taxon>
        <taxon>Basidiomycota</taxon>
        <taxon>Agaricomycotina</taxon>
        <taxon>Agaricomycetes</taxon>
        <taxon>Cantharellales</taxon>
        <taxon>Botryobasidiaceae</taxon>
        <taxon>Botryobasidium</taxon>
    </lineage>
</organism>
<dbReference type="AlphaFoldDB" id="A0A067M8S4"/>